<feature type="signal peptide" evidence="1">
    <location>
        <begin position="1"/>
        <end position="23"/>
    </location>
</feature>
<name>A0A914V3B0_9BILA</name>
<dbReference type="WBParaSite" id="PSAMB.scaffold1424size31671.g13143.t1">
    <property type="protein sequence ID" value="PSAMB.scaffold1424size31671.g13143.t1"/>
    <property type="gene ID" value="PSAMB.scaffold1424size31671.g13143"/>
</dbReference>
<feature type="chain" id="PRO_5037379892" evidence="1">
    <location>
        <begin position="24"/>
        <end position="213"/>
    </location>
</feature>
<reference evidence="3" key="1">
    <citation type="submission" date="2022-11" db="UniProtKB">
        <authorList>
            <consortium name="WormBaseParasite"/>
        </authorList>
    </citation>
    <scope>IDENTIFICATION</scope>
</reference>
<dbReference type="InterPro" id="IPR035161">
    <property type="entry name" value="DUF5332"/>
</dbReference>
<dbReference type="Proteomes" id="UP000887566">
    <property type="component" value="Unplaced"/>
</dbReference>
<accession>A0A914V3B0</accession>
<dbReference type="PANTHER" id="PTHR38612">
    <property type="entry name" value="PROTEIN DCT-5-RELATED"/>
    <property type="match status" value="1"/>
</dbReference>
<evidence type="ECO:0000256" key="1">
    <source>
        <dbReference type="SAM" id="SignalP"/>
    </source>
</evidence>
<dbReference type="Pfam" id="PF17266">
    <property type="entry name" value="DUF5332"/>
    <property type="match status" value="1"/>
</dbReference>
<protein>
    <submittedName>
        <fullName evidence="3">Uncharacterized protein</fullName>
    </submittedName>
</protein>
<keyword evidence="2" id="KW-1185">Reference proteome</keyword>
<evidence type="ECO:0000313" key="2">
    <source>
        <dbReference type="Proteomes" id="UP000887566"/>
    </source>
</evidence>
<dbReference type="AlphaFoldDB" id="A0A914V3B0"/>
<keyword evidence="1" id="KW-0732">Signal</keyword>
<evidence type="ECO:0000313" key="3">
    <source>
        <dbReference type="WBParaSite" id="PSAMB.scaffold1424size31671.g13143.t1"/>
    </source>
</evidence>
<proteinExistence type="predicted"/>
<organism evidence="2 3">
    <name type="scientific">Plectus sambesii</name>
    <dbReference type="NCBI Taxonomy" id="2011161"/>
    <lineage>
        <taxon>Eukaryota</taxon>
        <taxon>Metazoa</taxon>
        <taxon>Ecdysozoa</taxon>
        <taxon>Nematoda</taxon>
        <taxon>Chromadorea</taxon>
        <taxon>Plectida</taxon>
        <taxon>Plectina</taxon>
        <taxon>Plectoidea</taxon>
        <taxon>Plectidae</taxon>
        <taxon>Plectus</taxon>
    </lineage>
</organism>
<sequence>MTATSTLLFILVTAVLLPTQLVAQDEESVNSKCRELLSCAVKKECIKTQWLGQRFQDAEVSTRLYDDLDSAINYGCIFTTGCADACSKCPLCTASRKQIVAILTKEPTDECPILETCALSCVGEELNITNVNFCLREKCAIHCFDGSCPRCKAFTTRVFNQACASAQFRKRVKNFDGRCHEMFDAILAKKFANEFSRTTTQRPSKRRRLHHHH</sequence>
<dbReference type="PANTHER" id="PTHR38612:SF1">
    <property type="entry name" value="PROTEIN CBG06620"/>
    <property type="match status" value="1"/>
</dbReference>